<protein>
    <submittedName>
        <fullName evidence="1">Uncharacterized protein</fullName>
    </submittedName>
</protein>
<keyword evidence="2" id="KW-1185">Reference proteome</keyword>
<organism evidence="1 2">
    <name type="scientific">Elysia crispata</name>
    <name type="common">lettuce slug</name>
    <dbReference type="NCBI Taxonomy" id="231223"/>
    <lineage>
        <taxon>Eukaryota</taxon>
        <taxon>Metazoa</taxon>
        <taxon>Spiralia</taxon>
        <taxon>Lophotrochozoa</taxon>
        <taxon>Mollusca</taxon>
        <taxon>Gastropoda</taxon>
        <taxon>Heterobranchia</taxon>
        <taxon>Euthyneura</taxon>
        <taxon>Panpulmonata</taxon>
        <taxon>Sacoglossa</taxon>
        <taxon>Placobranchoidea</taxon>
        <taxon>Plakobranchidae</taxon>
        <taxon>Elysia</taxon>
    </lineage>
</organism>
<gene>
    <name evidence="1" type="ORF">RRG08_020539</name>
</gene>
<dbReference type="Proteomes" id="UP001283361">
    <property type="component" value="Unassembled WGS sequence"/>
</dbReference>
<dbReference type="AlphaFoldDB" id="A0AAE1DBE6"/>
<reference evidence="1" key="1">
    <citation type="journal article" date="2023" name="G3 (Bethesda)">
        <title>A reference genome for the long-term kleptoplast-retaining sea slug Elysia crispata morphotype clarki.</title>
        <authorList>
            <person name="Eastman K.E."/>
            <person name="Pendleton A.L."/>
            <person name="Shaikh M.A."/>
            <person name="Suttiyut T."/>
            <person name="Ogas R."/>
            <person name="Tomko P."/>
            <person name="Gavelis G."/>
            <person name="Widhalm J.R."/>
            <person name="Wisecaver J.H."/>
        </authorList>
    </citation>
    <scope>NUCLEOTIDE SEQUENCE</scope>
    <source>
        <strain evidence="1">ECLA1</strain>
    </source>
</reference>
<sequence length="352" mass="39753">MTEKKVELTVLVNKLSEKIDAINIQIGTPPSASVPESQNLYRLLASRSSWQDVLDLDVCTVKDLEWWFHAVSAWNGKSFHVKPKDHIQLATDTSGEGWGGIIVDSHQEAQGAWERSTSSRSSNFREISDGYSFPPPFHDVSALISSFMKLKSDLSERPESMLRSIQAALTHFFAAAWDSNPFDADLKNFVTALIKVRTKHASGRTKVMPIKPITDLFCKWGENHELSIKHLRQKTIALLSLSMMARPSDLAPAMGFHRNQMRFSEDNSVVITLCGIKNDSDRHGFEIKIDKASNPKVDPVACLKNYLDRKAGYTSKSSIVNDYTLQQHQRPVLIFPLNRTDFFIFVEKFTLP</sequence>
<name>A0AAE1DBE6_9GAST</name>
<proteinExistence type="predicted"/>
<comment type="caution">
    <text evidence="1">The sequence shown here is derived from an EMBL/GenBank/DDBJ whole genome shotgun (WGS) entry which is preliminary data.</text>
</comment>
<evidence type="ECO:0000313" key="2">
    <source>
        <dbReference type="Proteomes" id="UP001283361"/>
    </source>
</evidence>
<accession>A0AAE1DBE6</accession>
<dbReference type="EMBL" id="JAWDGP010004504">
    <property type="protein sequence ID" value="KAK3763740.1"/>
    <property type="molecule type" value="Genomic_DNA"/>
</dbReference>
<evidence type="ECO:0000313" key="1">
    <source>
        <dbReference type="EMBL" id="KAK3763740.1"/>
    </source>
</evidence>